<feature type="region of interest" description="Disordered" evidence="1">
    <location>
        <begin position="236"/>
        <end position="310"/>
    </location>
</feature>
<evidence type="ECO:0000313" key="3">
    <source>
        <dbReference type="Proteomes" id="UP000225706"/>
    </source>
</evidence>
<proteinExistence type="predicted"/>
<feature type="compositionally biased region" description="Low complexity" evidence="1">
    <location>
        <begin position="114"/>
        <end position="126"/>
    </location>
</feature>
<evidence type="ECO:0008006" key="4">
    <source>
        <dbReference type="Google" id="ProtNLM"/>
    </source>
</evidence>
<feature type="region of interest" description="Disordered" evidence="1">
    <location>
        <begin position="45"/>
        <end position="159"/>
    </location>
</feature>
<comment type="caution">
    <text evidence="2">The sequence shown here is derived from an EMBL/GenBank/DDBJ whole genome shotgun (WGS) entry which is preliminary data.</text>
</comment>
<organism evidence="2 3">
    <name type="scientific">Stylophora pistillata</name>
    <name type="common">Smooth cauliflower coral</name>
    <dbReference type="NCBI Taxonomy" id="50429"/>
    <lineage>
        <taxon>Eukaryota</taxon>
        <taxon>Metazoa</taxon>
        <taxon>Cnidaria</taxon>
        <taxon>Anthozoa</taxon>
        <taxon>Hexacorallia</taxon>
        <taxon>Scleractinia</taxon>
        <taxon>Astrocoeniina</taxon>
        <taxon>Pocilloporidae</taxon>
        <taxon>Stylophora</taxon>
    </lineage>
</organism>
<feature type="compositionally biased region" description="Basic and acidic residues" evidence="1">
    <location>
        <begin position="73"/>
        <end position="84"/>
    </location>
</feature>
<feature type="compositionally biased region" description="Basic and acidic residues" evidence="1">
    <location>
        <begin position="139"/>
        <end position="159"/>
    </location>
</feature>
<name>A0A2B4S3G4_STYPI</name>
<keyword evidence="3" id="KW-1185">Reference proteome</keyword>
<evidence type="ECO:0000313" key="2">
    <source>
        <dbReference type="EMBL" id="PFX23583.1"/>
    </source>
</evidence>
<dbReference type="AlphaFoldDB" id="A0A2B4S3G4"/>
<reference evidence="3" key="1">
    <citation type="journal article" date="2017" name="bioRxiv">
        <title>Comparative analysis of the genomes of Stylophora pistillata and Acropora digitifera provides evidence for extensive differences between species of corals.</title>
        <authorList>
            <person name="Voolstra C.R."/>
            <person name="Li Y."/>
            <person name="Liew Y.J."/>
            <person name="Baumgarten S."/>
            <person name="Zoccola D."/>
            <person name="Flot J.-F."/>
            <person name="Tambutte S."/>
            <person name="Allemand D."/>
            <person name="Aranda M."/>
        </authorList>
    </citation>
    <scope>NUCLEOTIDE SEQUENCE [LARGE SCALE GENOMIC DNA]</scope>
</reference>
<feature type="compositionally biased region" description="Basic and acidic residues" evidence="1">
    <location>
        <begin position="561"/>
        <end position="572"/>
    </location>
</feature>
<feature type="region of interest" description="Disordered" evidence="1">
    <location>
        <begin position="614"/>
        <end position="716"/>
    </location>
</feature>
<sequence>MLKEEYGRVLYERDVAKRSLTVANYRLTGEIQKERHEKEFAVAATDQRNNMEHVHAEPNQSSPRIRSKCSKLPLDHRTRGEKGIRFHTHLKGYATHPSDSQDSNSEDEDERGINTSNNVSNCNGNHSLGGGGYDNDDDGVGRNNEKNNDNSDDNRGNGDKDYENCDENCDCKYHNDDGENTSHDVEDNNGVCAKSYTIQALLCPNADETSVRSDETAESQTEELNVSLRFNSQHSIDEDTGNFSVENSNRNPVGSNSINSNNDTSCENPNTRNDKKTANDRQKAKSFEVGNNAERSAERDGIAASQGARPKIVPQNPVLFDAHYQNGKIPSLETTGIDQNFLARHSTDPSISQSSFTESYDLCTSNKYSNDWTQTSITSNSSSSSLWNLPRSPAPERSGLVLENAYPRELIPRYRDSKPVNYQPVTSMMGQFPNTSNFSCDIDRFNWNENMPSNVHQTSFSSFGDFTAGNGTQTASPSLGVSPLAPAVRYPAVTTPSSRISSPTTTSQFSSITMSGSVARVTSSYDMLSNYGRERVGDFNRDRHSHRDNQANSGLTSPEMVHPKRREESLRNHDLFNNQQEGSLASVSLRDPSLASLEQQVAEIDRILKEREERTKRQREAAQRHREIRETRQREARERKEREEREMREQEERERREREQREMREGEERETREREERENRERMERELEERRERETRIRHDRIVEESLPLQETPLWQ</sequence>
<feature type="compositionally biased region" description="Polar residues" evidence="1">
    <location>
        <begin position="241"/>
        <end position="271"/>
    </location>
</feature>
<feature type="region of interest" description="Disordered" evidence="1">
    <location>
        <begin position="536"/>
        <end position="572"/>
    </location>
</feature>
<feature type="compositionally biased region" description="Basic and acidic residues" evidence="1">
    <location>
        <begin position="536"/>
        <end position="549"/>
    </location>
</feature>
<dbReference type="Proteomes" id="UP000225706">
    <property type="component" value="Unassembled WGS sequence"/>
</dbReference>
<accession>A0A2B4S3G4</accession>
<dbReference type="EMBL" id="LSMT01000203">
    <property type="protein sequence ID" value="PFX23583.1"/>
    <property type="molecule type" value="Genomic_DNA"/>
</dbReference>
<protein>
    <recommendedName>
        <fullName evidence="4">Reticulocyte-binding protein 2-like a</fullName>
    </recommendedName>
</protein>
<feature type="compositionally biased region" description="Basic and acidic residues" evidence="1">
    <location>
        <begin position="272"/>
        <end position="286"/>
    </location>
</feature>
<evidence type="ECO:0000256" key="1">
    <source>
        <dbReference type="SAM" id="MobiDB-lite"/>
    </source>
</evidence>
<gene>
    <name evidence="2" type="ORF">AWC38_SpisGene11853</name>
</gene>
<feature type="compositionally biased region" description="Basic and acidic residues" evidence="1">
    <location>
        <begin position="614"/>
        <end position="704"/>
    </location>
</feature>
<dbReference type="STRING" id="50429.A0A2B4S3G4"/>